<dbReference type="InterPro" id="IPR025272">
    <property type="entry name" value="SocA_Panacea"/>
</dbReference>
<sequence length="141" mass="16336">MKALDLAHYIITKCTRDGIPISNLQLQKFLYFIQKEFLQKNMGVAFNDRIEAWQFGPVVPTVYYEYCNFGVMPISIVYDTTKIENDIPNKSLVDKVISDNVQKNPWELVRITHATNSAWDKVYQDNKFNNTIPVELIKSNG</sequence>
<protein>
    <submittedName>
        <fullName evidence="2">DUF4065 domain-containing protein</fullName>
    </submittedName>
</protein>
<name>A0ABY5XZ53_9BACT</name>
<feature type="domain" description="Antitoxin SocA-like Panacea" evidence="1">
    <location>
        <begin position="26"/>
        <end position="119"/>
    </location>
</feature>
<organism evidence="2 3">
    <name type="scientific">Taurinivorans muris</name>
    <dbReference type="NCBI Taxonomy" id="2787751"/>
    <lineage>
        <taxon>Bacteria</taxon>
        <taxon>Pseudomonadati</taxon>
        <taxon>Thermodesulfobacteriota</taxon>
        <taxon>Desulfovibrionia</taxon>
        <taxon>Desulfovibrionales</taxon>
        <taxon>Desulfovibrionaceae</taxon>
        <taxon>Taurinivorans</taxon>
    </lineage>
</organism>
<dbReference type="RefSeq" id="WP_334314744.1">
    <property type="nucleotide sequence ID" value="NZ_CP065938.1"/>
</dbReference>
<gene>
    <name evidence="2" type="ORF">JBF11_06835</name>
</gene>
<keyword evidence="3" id="KW-1185">Reference proteome</keyword>
<dbReference type="Pfam" id="PF13274">
    <property type="entry name" value="SocA_Panacea"/>
    <property type="match status" value="1"/>
</dbReference>
<evidence type="ECO:0000313" key="3">
    <source>
        <dbReference type="Proteomes" id="UP001058120"/>
    </source>
</evidence>
<reference evidence="2" key="1">
    <citation type="submission" date="2020-12" db="EMBL/GenBank/DDBJ databases">
        <title>Taurinivorans muris gen. nov., sp. nov., fundamental and realized metabolic niche of a ubiquitous sulfidogenic bacterium in the murine intestine.</title>
        <authorList>
            <person name="Ye H."/>
            <person name="Hanson B.T."/>
            <person name="Loy A."/>
        </authorList>
    </citation>
    <scope>NUCLEOTIDE SEQUENCE</scope>
    <source>
        <strain evidence="2">LT0009</strain>
    </source>
</reference>
<dbReference type="Proteomes" id="UP001058120">
    <property type="component" value="Chromosome"/>
</dbReference>
<evidence type="ECO:0000259" key="1">
    <source>
        <dbReference type="Pfam" id="PF13274"/>
    </source>
</evidence>
<proteinExistence type="predicted"/>
<accession>A0ABY5XZ53</accession>
<evidence type="ECO:0000313" key="2">
    <source>
        <dbReference type="EMBL" id="UWX05179.1"/>
    </source>
</evidence>
<dbReference type="EMBL" id="CP065938">
    <property type="protein sequence ID" value="UWX05179.1"/>
    <property type="molecule type" value="Genomic_DNA"/>
</dbReference>